<organism evidence="1 2">
    <name type="scientific">Georgenia deserti</name>
    <dbReference type="NCBI Taxonomy" id="2093781"/>
    <lineage>
        <taxon>Bacteria</taxon>
        <taxon>Bacillati</taxon>
        <taxon>Actinomycetota</taxon>
        <taxon>Actinomycetes</taxon>
        <taxon>Micrococcales</taxon>
        <taxon>Bogoriellaceae</taxon>
        <taxon>Georgenia</taxon>
    </lineage>
</organism>
<dbReference type="PANTHER" id="PTHR36439:SF1">
    <property type="entry name" value="DUF1697 DOMAIN-CONTAINING PROTEIN"/>
    <property type="match status" value="1"/>
</dbReference>
<dbReference type="PANTHER" id="PTHR36439">
    <property type="entry name" value="BLL4334 PROTEIN"/>
    <property type="match status" value="1"/>
</dbReference>
<protein>
    <submittedName>
        <fullName evidence="1">DUF1697 domain-containing protein</fullName>
    </submittedName>
</protein>
<dbReference type="PIRSF" id="PIRSF008502">
    <property type="entry name" value="UCP008502"/>
    <property type="match status" value="1"/>
</dbReference>
<accession>A0ABW4L7K8</accession>
<evidence type="ECO:0000313" key="1">
    <source>
        <dbReference type="EMBL" id="MFD1718912.1"/>
    </source>
</evidence>
<comment type="caution">
    <text evidence="1">The sequence shown here is derived from an EMBL/GenBank/DDBJ whole genome shotgun (WGS) entry which is preliminary data.</text>
</comment>
<dbReference type="Pfam" id="PF08002">
    <property type="entry name" value="DUF1697"/>
    <property type="match status" value="1"/>
</dbReference>
<dbReference type="Gene3D" id="3.30.70.1280">
    <property type="entry name" value="SP0830-like domains"/>
    <property type="match status" value="1"/>
</dbReference>
<dbReference type="SUPFAM" id="SSF160379">
    <property type="entry name" value="SP0830-like"/>
    <property type="match status" value="1"/>
</dbReference>
<evidence type="ECO:0000313" key="2">
    <source>
        <dbReference type="Proteomes" id="UP001597277"/>
    </source>
</evidence>
<gene>
    <name evidence="1" type="ORF">ACFSE6_13785</name>
</gene>
<dbReference type="EMBL" id="JBHUEE010000007">
    <property type="protein sequence ID" value="MFD1718912.1"/>
    <property type="molecule type" value="Genomic_DNA"/>
</dbReference>
<dbReference type="RefSeq" id="WP_388008144.1">
    <property type="nucleotide sequence ID" value="NZ_JBHUEE010000007.1"/>
</dbReference>
<reference evidence="2" key="1">
    <citation type="journal article" date="2019" name="Int. J. Syst. Evol. Microbiol.">
        <title>The Global Catalogue of Microorganisms (GCM) 10K type strain sequencing project: providing services to taxonomists for standard genome sequencing and annotation.</title>
        <authorList>
            <consortium name="The Broad Institute Genomics Platform"/>
            <consortium name="The Broad Institute Genome Sequencing Center for Infectious Disease"/>
            <person name="Wu L."/>
            <person name="Ma J."/>
        </authorList>
    </citation>
    <scope>NUCLEOTIDE SEQUENCE [LARGE SCALE GENOMIC DNA]</scope>
    <source>
        <strain evidence="2">JCM 17130</strain>
    </source>
</reference>
<sequence length="189" mass="20507">MTAYCALLRGIGPGNPNMRNDRLRGVFERLGLTDVASVISSGNIVFTSEDSDVAVLEDRIQAGLREDLDIPGGTIVRRGEDLRALVDRAPFGDLDHTKATYLTTTFLKRPLDPAADPLPDPGDPATRLLGYDPHARAVHAVLDTTAAKTPDYMSWLERQIGKDLTTRTWLTVTRIARKLPAPESSGAGS</sequence>
<keyword evidence="2" id="KW-1185">Reference proteome</keyword>
<dbReference type="Proteomes" id="UP001597277">
    <property type="component" value="Unassembled WGS sequence"/>
</dbReference>
<proteinExistence type="predicted"/>
<dbReference type="InterPro" id="IPR012545">
    <property type="entry name" value="DUF1697"/>
</dbReference>
<name>A0ABW4L7K8_9MICO</name>